<keyword evidence="2" id="KW-0472">Membrane</keyword>
<evidence type="ECO:0000256" key="2">
    <source>
        <dbReference type="SAM" id="Phobius"/>
    </source>
</evidence>
<feature type="compositionally biased region" description="Low complexity" evidence="1">
    <location>
        <begin position="1128"/>
        <end position="1138"/>
    </location>
</feature>
<feature type="compositionally biased region" description="Basic and acidic residues" evidence="1">
    <location>
        <begin position="1185"/>
        <end position="1200"/>
    </location>
</feature>
<evidence type="ECO:0000313" key="4">
    <source>
        <dbReference type="Proteomes" id="UP000255279"/>
    </source>
</evidence>
<feature type="compositionally biased region" description="Basic and acidic residues" evidence="1">
    <location>
        <begin position="455"/>
        <end position="471"/>
    </location>
</feature>
<organism evidence="3 4">
    <name type="scientific">Moraxella caviae</name>
    <dbReference type="NCBI Taxonomy" id="34060"/>
    <lineage>
        <taxon>Bacteria</taxon>
        <taxon>Pseudomonadati</taxon>
        <taxon>Pseudomonadota</taxon>
        <taxon>Gammaproteobacteria</taxon>
        <taxon>Moraxellales</taxon>
        <taxon>Moraxellaceae</taxon>
        <taxon>Moraxella</taxon>
    </lineage>
</organism>
<feature type="compositionally biased region" description="Polar residues" evidence="1">
    <location>
        <begin position="546"/>
        <end position="574"/>
    </location>
</feature>
<protein>
    <submittedName>
        <fullName evidence="3">Uncharacterized protein</fullName>
    </submittedName>
</protein>
<feature type="compositionally biased region" description="Polar residues" evidence="1">
    <location>
        <begin position="359"/>
        <end position="382"/>
    </location>
</feature>
<feature type="region of interest" description="Disordered" evidence="1">
    <location>
        <begin position="165"/>
        <end position="265"/>
    </location>
</feature>
<feature type="compositionally biased region" description="Low complexity" evidence="1">
    <location>
        <begin position="730"/>
        <end position="741"/>
    </location>
</feature>
<feature type="compositionally biased region" description="Polar residues" evidence="1">
    <location>
        <begin position="1203"/>
        <end position="1219"/>
    </location>
</feature>
<gene>
    <name evidence="3" type="ORF">NCTC10293_01245</name>
</gene>
<feature type="region of interest" description="Disordered" evidence="1">
    <location>
        <begin position="730"/>
        <end position="865"/>
    </location>
</feature>
<feature type="transmembrane region" description="Helical" evidence="2">
    <location>
        <begin position="53"/>
        <end position="78"/>
    </location>
</feature>
<reference evidence="3 4" key="1">
    <citation type="submission" date="2018-06" db="EMBL/GenBank/DDBJ databases">
        <authorList>
            <consortium name="Pathogen Informatics"/>
            <person name="Doyle S."/>
        </authorList>
    </citation>
    <scope>NUCLEOTIDE SEQUENCE [LARGE SCALE GENOMIC DNA]</scope>
    <source>
        <strain evidence="3 4">NCTC10293</strain>
    </source>
</reference>
<sequence>MALEFQLGFEHSLLTLAGIGWILQIIQTVFAMPIFLVMHALPGDRFMGSQQQGYVTILALFFRPILIIAAFFLAFLIYEPIVILFTQAFFAIRQEVSAASASTSIGDFFITLSTMRSYWYMYAGLLIMLTYLIFGLVQELGDNVLDWLGTNLLRNFGNMNSEKAMQGMAQSTKAGKQQHDKSRDRGLAAMKGKKRKDSADGPPTKAGLAGAGAGGGPEGPDGGGNGGGSDELSASGKESGKSVTSADATSENTVKPDEGPKGIGGVQQEVKFQDTADTQPIGAGVSGSGSDISGYLADRGDLSDDTSAATDVGMDNNAINDDTQTLAELNNNDGAPMDTNVPDGTINDNTDNAAGENADNLQGSNTSDNLVDGSLQTPTAGDNTIADGGALGNTMREQQDNQNALKDGKDFVAGAPGNTPAGGDINDATSAISDTDKAGIAALATKGNAFNSRLKDKTELTSKANTAKDGKNIASATSTWVDKDGVSHMQETTQNADGSTSMSRMSMKDGPNGSAMTSTSDMTMDANGNLTSAKELHTGADGSKLQLQTNVDDNGNVVTSSNWQDAGGNMMSTESIKDQDGNLVSYSETMQDTNGNTSTTTWSTDADGNVHVDSTATNKWADGSIEQTEQHWTATPDGKVSGSEDSTFMSNDGGLEASHRDFAPNSAESAGAVPDWSAVQRMSAAQPTVNLGNMKAMSKDQVSQTQNTMLNANKPQQMAKVADVSKGASATTTGVAAQGTTKDTTIGGGAASAERSSASKATGGASNANTQGTGHENAQFTGSPAGSAANEAGRTSVASTVAGDRVASGKNDPFTATATAKGAPADMGSITNTGKAHDNSAPANSSTTLASSTVQPNGMPSADTHAAVASNLGNNQQGGQSVTGGNTAQTGAAATAQLNTVIMPQANAPHAAQGATVNVTQAAAQNTAATTATSAPLNNVSTSGHNVAQSAPVNAGGSTPAQATPSMNTAGTQNTSHTPQGQAATQAAPTQGTANVQSQSAQVMGASVTNSRNVGDSTPTVRSGNGVVSQRDTVVSHGSNANQATFTPVSRAQAAQVTSHSAPQAAPQSAQQTTPQARPAQQTAQVAPVAAPQSAPNNAQAQPSVQNGTQRTATNPLNERGPYGYGGQQQHRQAQPQAMNPAGSAQPMPYGAASYETRVEVVREQVVRSPEVRTVGSFSSEQAIDEERVKIVKEDDHGKAVTDSGSTPTQGGAQSSETPGSKHDEGLNITFDARNE</sequence>
<name>A0A378R6F7_9GAMM</name>
<feature type="compositionally biased region" description="Polar residues" evidence="1">
    <location>
        <begin position="1104"/>
        <end position="1117"/>
    </location>
</feature>
<feature type="region of interest" description="Disordered" evidence="1">
    <location>
        <begin position="546"/>
        <end position="575"/>
    </location>
</feature>
<feature type="compositionally biased region" description="Basic and acidic residues" evidence="1">
    <location>
        <begin position="177"/>
        <end position="186"/>
    </location>
</feature>
<feature type="region of interest" description="Disordered" evidence="1">
    <location>
        <begin position="589"/>
        <end position="610"/>
    </location>
</feature>
<dbReference type="AlphaFoldDB" id="A0A378R6F7"/>
<feature type="transmembrane region" description="Helical" evidence="2">
    <location>
        <begin position="12"/>
        <end position="41"/>
    </location>
</feature>
<keyword evidence="2" id="KW-1133">Transmembrane helix</keyword>
<accession>A0A378R6F7</accession>
<feature type="compositionally biased region" description="Polar residues" evidence="1">
    <location>
        <begin position="764"/>
        <end position="784"/>
    </location>
</feature>
<feature type="compositionally biased region" description="Polar residues" evidence="1">
    <location>
        <begin position="241"/>
        <end position="253"/>
    </location>
</feature>
<evidence type="ECO:0000313" key="3">
    <source>
        <dbReference type="EMBL" id="STZ13667.1"/>
    </source>
</evidence>
<feature type="compositionally biased region" description="Polar residues" evidence="1">
    <location>
        <begin position="514"/>
        <end position="527"/>
    </location>
</feature>
<feature type="region of interest" description="Disordered" evidence="1">
    <location>
        <begin position="1166"/>
        <end position="1236"/>
    </location>
</feature>
<keyword evidence="2" id="KW-0812">Transmembrane</keyword>
<feature type="region of interest" description="Disordered" evidence="1">
    <location>
        <begin position="278"/>
        <end position="430"/>
    </location>
</feature>
<feature type="compositionally biased region" description="Polar residues" evidence="1">
    <location>
        <begin position="317"/>
        <end position="333"/>
    </location>
</feature>
<feature type="transmembrane region" description="Helical" evidence="2">
    <location>
        <begin position="118"/>
        <end position="137"/>
    </location>
</feature>
<feature type="compositionally biased region" description="Polar residues" evidence="1">
    <location>
        <begin position="841"/>
        <end position="858"/>
    </location>
</feature>
<feature type="compositionally biased region" description="Polar residues" evidence="1">
    <location>
        <begin position="489"/>
        <end position="504"/>
    </location>
</feature>
<feature type="region of interest" description="Disordered" evidence="1">
    <location>
        <begin position="455"/>
        <end position="527"/>
    </location>
</feature>
<feature type="compositionally biased region" description="Gly residues" evidence="1">
    <location>
        <begin position="209"/>
        <end position="229"/>
    </location>
</feature>
<proteinExistence type="predicted"/>
<evidence type="ECO:0000256" key="1">
    <source>
        <dbReference type="SAM" id="MobiDB-lite"/>
    </source>
</evidence>
<feature type="compositionally biased region" description="Polar residues" evidence="1">
    <location>
        <begin position="935"/>
        <end position="977"/>
    </location>
</feature>
<feature type="compositionally biased region" description="Polar residues" evidence="1">
    <location>
        <begin position="995"/>
        <end position="1061"/>
    </location>
</feature>
<feature type="compositionally biased region" description="Low complexity" evidence="1">
    <location>
        <begin position="593"/>
        <end position="604"/>
    </location>
</feature>
<feature type="compositionally biased region" description="Low complexity" evidence="1">
    <location>
        <begin position="978"/>
        <end position="994"/>
    </location>
</feature>
<feature type="region of interest" description="Disordered" evidence="1">
    <location>
        <begin position="935"/>
        <end position="1151"/>
    </location>
</feature>
<dbReference type="EMBL" id="UGQE01000002">
    <property type="protein sequence ID" value="STZ13667.1"/>
    <property type="molecule type" value="Genomic_DNA"/>
</dbReference>
<dbReference type="Proteomes" id="UP000255279">
    <property type="component" value="Unassembled WGS sequence"/>
</dbReference>
<feature type="compositionally biased region" description="Polar residues" evidence="1">
    <location>
        <begin position="165"/>
        <end position="175"/>
    </location>
</feature>
<feature type="compositionally biased region" description="Low complexity" evidence="1">
    <location>
        <begin position="1062"/>
        <end position="1103"/>
    </location>
</feature>